<reference evidence="3" key="1">
    <citation type="submission" date="2020-01" db="EMBL/GenBank/DDBJ databases">
        <title>Genome sequence of Kobresia littledalei, the first chromosome-level genome in the family Cyperaceae.</title>
        <authorList>
            <person name="Qu G."/>
        </authorList>
    </citation>
    <scope>NUCLEOTIDE SEQUENCE</scope>
    <source>
        <strain evidence="3">C.B.Clarke</strain>
        <tissue evidence="3">Leaf</tissue>
    </source>
</reference>
<dbReference type="SUPFAM" id="SSF52540">
    <property type="entry name" value="P-loop containing nucleoside triphosphate hydrolases"/>
    <property type="match status" value="1"/>
</dbReference>
<dbReference type="PANTHER" id="PTHR48470:SF1">
    <property type="entry name" value="CELL DIVISION CONTROL PROTEIN 48 C ISOFORM 1"/>
    <property type="match status" value="1"/>
</dbReference>
<protein>
    <submittedName>
        <fullName evidence="3">Cell division control protein 48 C-like protein</fullName>
    </submittedName>
</protein>
<evidence type="ECO:0000259" key="1">
    <source>
        <dbReference type="Pfam" id="PF00004"/>
    </source>
</evidence>
<dbReference type="AlphaFoldDB" id="A0A833VZZ2"/>
<dbReference type="Gene3D" id="3.40.50.300">
    <property type="entry name" value="P-loop containing nucleotide triphosphate hydrolases"/>
    <property type="match status" value="1"/>
</dbReference>
<dbReference type="InterPro" id="IPR055278">
    <property type="entry name" value="CDC48c"/>
</dbReference>
<evidence type="ECO:0000313" key="3">
    <source>
        <dbReference type="EMBL" id="KAF3338849.1"/>
    </source>
</evidence>
<dbReference type="InterPro" id="IPR027417">
    <property type="entry name" value="P-loop_NTPase"/>
</dbReference>
<dbReference type="Pfam" id="PF17862">
    <property type="entry name" value="AAA_lid_3"/>
    <property type="match status" value="1"/>
</dbReference>
<comment type="caution">
    <text evidence="3">The sequence shown here is derived from an EMBL/GenBank/DDBJ whole genome shotgun (WGS) entry which is preliminary data.</text>
</comment>
<evidence type="ECO:0000259" key="2">
    <source>
        <dbReference type="Pfam" id="PF17862"/>
    </source>
</evidence>
<dbReference type="GO" id="GO:0005524">
    <property type="term" value="F:ATP binding"/>
    <property type="evidence" value="ECO:0007669"/>
    <property type="project" value="InterPro"/>
</dbReference>
<dbReference type="GO" id="GO:0016887">
    <property type="term" value="F:ATP hydrolysis activity"/>
    <property type="evidence" value="ECO:0007669"/>
    <property type="project" value="InterPro"/>
</dbReference>
<keyword evidence="3" id="KW-0131">Cell cycle</keyword>
<evidence type="ECO:0000313" key="4">
    <source>
        <dbReference type="Proteomes" id="UP000623129"/>
    </source>
</evidence>
<keyword evidence="4" id="KW-1185">Reference proteome</keyword>
<feature type="domain" description="ATPase AAA-type core" evidence="1">
    <location>
        <begin position="137"/>
        <end position="166"/>
    </location>
</feature>
<name>A0A833VZZ2_9POAL</name>
<feature type="domain" description="AAA ATPase AAA+ lid" evidence="2">
    <location>
        <begin position="9"/>
        <end position="43"/>
    </location>
</feature>
<keyword evidence="3" id="KW-0132">Cell division</keyword>
<gene>
    <name evidence="3" type="ORF">FCM35_KLT16320</name>
</gene>
<dbReference type="EMBL" id="SWLB01000004">
    <property type="protein sequence ID" value="KAF3338849.1"/>
    <property type="molecule type" value="Genomic_DNA"/>
</dbReference>
<dbReference type="OrthoDB" id="27435at2759"/>
<dbReference type="InterPro" id="IPR041569">
    <property type="entry name" value="AAA_lid_3"/>
</dbReference>
<dbReference type="PANTHER" id="PTHR48470">
    <property type="entry name" value="CELL DIVISION CONTROL PROTEIN 48 C ISOFORM 1"/>
    <property type="match status" value="1"/>
</dbReference>
<dbReference type="Proteomes" id="UP000623129">
    <property type="component" value="Unassembled WGS sequence"/>
</dbReference>
<accession>A0A833VZZ2</accession>
<proteinExistence type="predicted"/>
<organism evidence="3 4">
    <name type="scientific">Carex littledalei</name>
    <dbReference type="NCBI Taxonomy" id="544730"/>
    <lineage>
        <taxon>Eukaryota</taxon>
        <taxon>Viridiplantae</taxon>
        <taxon>Streptophyta</taxon>
        <taxon>Embryophyta</taxon>
        <taxon>Tracheophyta</taxon>
        <taxon>Spermatophyta</taxon>
        <taxon>Magnoliopsida</taxon>
        <taxon>Liliopsida</taxon>
        <taxon>Poales</taxon>
        <taxon>Cyperaceae</taxon>
        <taxon>Cyperoideae</taxon>
        <taxon>Cariceae</taxon>
        <taxon>Carex</taxon>
        <taxon>Carex subgen. Euthyceras</taxon>
    </lineage>
</organism>
<dbReference type="Gene3D" id="1.10.8.60">
    <property type="match status" value="1"/>
</dbReference>
<dbReference type="InterPro" id="IPR003959">
    <property type="entry name" value="ATPase_AAA_core"/>
</dbReference>
<dbReference type="Pfam" id="PF00004">
    <property type="entry name" value="AAA"/>
    <property type="match status" value="1"/>
</dbReference>
<dbReference type="GO" id="GO:0051301">
    <property type="term" value="P:cell division"/>
    <property type="evidence" value="ECO:0007669"/>
    <property type="project" value="UniProtKB-KW"/>
</dbReference>
<sequence length="182" mass="20455">MYSVRLEGNFDLIKIAKLTPGFVGADLQSLVDKAGTLAMKRILYERQYRLNLGDFWTQPWDETELESLSITMANYEEAAKLIQPSLRREGFTSIPNVTWNDVGGLSFIKNVFNECIVQRIKIHEIHEKMRLKFQAGVLLFGPPGCGKTLIAKAVANEAGANFIHIKYRGGKETNVLLFGTSM</sequence>